<feature type="domain" description="SCP" evidence="3">
    <location>
        <begin position="74"/>
        <end position="145"/>
    </location>
</feature>
<evidence type="ECO:0000313" key="5">
    <source>
        <dbReference type="Proteomes" id="UP000433577"/>
    </source>
</evidence>
<dbReference type="PROSITE" id="PS51257">
    <property type="entry name" value="PROKAR_LIPOPROTEIN"/>
    <property type="match status" value="1"/>
</dbReference>
<proteinExistence type="predicted"/>
<dbReference type="OrthoDB" id="6654019at2"/>
<keyword evidence="4" id="KW-0614">Plasmid</keyword>
<accession>A0A7Z2GS65</accession>
<evidence type="ECO:0000313" key="4">
    <source>
        <dbReference type="EMBL" id="QGZ66976.1"/>
    </source>
</evidence>
<dbReference type="AlphaFoldDB" id="A0A7Z2GS65"/>
<sequence>MNKNKISTLTTIAFAASLSLAACGGGGGGGGSTAASGSNTSTSGSGNTGTTSATTGNVTTPQYANNSAQQALFNTINAQRTQCGFPALTENTLLDKSSQAHADYMGQNGGTITDTEVSGNPGFTGVDYAARATAVGYPASTVFMVGESGGYYTNATLTEAAYGAGIANSLAGSVYHVDLFILPVTQIGIGWNETTFDNYPEAHAAITAANLQPMTGSLPLMFPCDGATGVRYKVTGETPTPPNTNGTYGPAISVAANSSDVVVLTSGTLTDTSGNVIVLQLLNSTNDPNNLTEKYEARAYSATPLTANTKYSVSLAGTIDGTPFSRTGSFTTGS</sequence>
<dbReference type="InterPro" id="IPR035940">
    <property type="entry name" value="CAP_sf"/>
</dbReference>
<gene>
    <name evidence="4" type="ORF">FAZ98_34645</name>
</gene>
<evidence type="ECO:0000259" key="3">
    <source>
        <dbReference type="Pfam" id="PF00188"/>
    </source>
</evidence>
<dbReference type="Pfam" id="PF00188">
    <property type="entry name" value="CAP"/>
    <property type="match status" value="1"/>
</dbReference>
<name>A0A7Z2GS65_9BURK</name>
<keyword evidence="2" id="KW-0732">Signal</keyword>
<feature type="compositionally biased region" description="Low complexity" evidence="1">
    <location>
        <begin position="33"/>
        <end position="60"/>
    </location>
</feature>
<feature type="chain" id="PRO_5031291315" evidence="2">
    <location>
        <begin position="22"/>
        <end position="334"/>
    </location>
</feature>
<dbReference type="RefSeq" id="WP_158958840.1">
    <property type="nucleotide sequence ID" value="NZ_CP046917.1"/>
</dbReference>
<dbReference type="InterPro" id="IPR014044">
    <property type="entry name" value="CAP_dom"/>
</dbReference>
<organism evidence="4 5">
    <name type="scientific">Paraburkholderia acidisoli</name>
    <dbReference type="NCBI Taxonomy" id="2571748"/>
    <lineage>
        <taxon>Bacteria</taxon>
        <taxon>Pseudomonadati</taxon>
        <taxon>Pseudomonadota</taxon>
        <taxon>Betaproteobacteria</taxon>
        <taxon>Burkholderiales</taxon>
        <taxon>Burkholderiaceae</taxon>
        <taxon>Paraburkholderia</taxon>
    </lineage>
</organism>
<reference evidence="4 5" key="1">
    <citation type="submission" date="2019-12" db="EMBL/GenBank/DDBJ databases">
        <title>Paraburkholderia acidiphila 7Q-K02 sp. nov and Paraburkholderia acidisoli DHF22 sp. nov., two strains isolated from forest soil.</title>
        <authorList>
            <person name="Gao Z."/>
            <person name="Qiu L."/>
        </authorList>
    </citation>
    <scope>NUCLEOTIDE SEQUENCE [LARGE SCALE GENOMIC DNA]</scope>
    <source>
        <strain evidence="4 5">DHF22</strain>
        <plasmid evidence="4 5">p1</plasmid>
    </source>
</reference>
<dbReference type="SUPFAM" id="SSF55797">
    <property type="entry name" value="PR-1-like"/>
    <property type="match status" value="1"/>
</dbReference>
<dbReference type="KEGG" id="pacs:FAZ98_34645"/>
<evidence type="ECO:0000256" key="2">
    <source>
        <dbReference type="SAM" id="SignalP"/>
    </source>
</evidence>
<dbReference type="Gene3D" id="3.40.33.10">
    <property type="entry name" value="CAP"/>
    <property type="match status" value="1"/>
</dbReference>
<dbReference type="EMBL" id="CP046917">
    <property type="protein sequence ID" value="QGZ66976.1"/>
    <property type="molecule type" value="Genomic_DNA"/>
</dbReference>
<feature type="signal peptide" evidence="2">
    <location>
        <begin position="1"/>
        <end position="21"/>
    </location>
</feature>
<geneLocation type="plasmid" evidence="4 5">
    <name>p1</name>
</geneLocation>
<dbReference type="Proteomes" id="UP000433577">
    <property type="component" value="Plasmid p1"/>
</dbReference>
<keyword evidence="5" id="KW-1185">Reference proteome</keyword>
<protein>
    <submittedName>
        <fullName evidence="4">CAP domain-containing protein</fullName>
    </submittedName>
</protein>
<feature type="region of interest" description="Disordered" evidence="1">
    <location>
        <begin position="29"/>
        <end position="61"/>
    </location>
</feature>
<evidence type="ECO:0000256" key="1">
    <source>
        <dbReference type="SAM" id="MobiDB-lite"/>
    </source>
</evidence>